<comment type="subcellular location">
    <subcellularLocation>
        <location evidence="2">Cytoplasm</location>
        <location evidence="2">Cytoskeleton</location>
    </subcellularLocation>
</comment>
<dbReference type="FunFam" id="3.30.1330.20:FF:000002">
    <property type="entry name" value="Tubulin beta chain"/>
    <property type="match status" value="2"/>
</dbReference>
<evidence type="ECO:0000256" key="12">
    <source>
        <dbReference type="SAM" id="Coils"/>
    </source>
</evidence>
<feature type="compositionally biased region" description="Acidic residues" evidence="13">
    <location>
        <begin position="873"/>
        <end position="889"/>
    </location>
</feature>
<evidence type="ECO:0000256" key="2">
    <source>
        <dbReference type="ARBA" id="ARBA00004245"/>
    </source>
</evidence>
<evidence type="ECO:0000256" key="5">
    <source>
        <dbReference type="ARBA" id="ARBA00022701"/>
    </source>
</evidence>
<evidence type="ECO:0000259" key="14">
    <source>
        <dbReference type="SMART" id="SM00864"/>
    </source>
</evidence>
<protein>
    <recommendedName>
        <fullName evidence="18">Tubulin beta chain</fullName>
    </recommendedName>
</protein>
<dbReference type="CDD" id="cd02187">
    <property type="entry name" value="beta_tubulin"/>
    <property type="match status" value="2"/>
</dbReference>
<keyword evidence="8" id="KW-0460">Magnesium</keyword>
<evidence type="ECO:0000256" key="6">
    <source>
        <dbReference type="ARBA" id="ARBA00022723"/>
    </source>
</evidence>
<keyword evidence="4" id="KW-0963">Cytoplasm</keyword>
<accession>A0A0G4IUJ2</accession>
<gene>
    <name evidence="16" type="ORF">PBRA_007021</name>
</gene>
<dbReference type="GO" id="GO:0005874">
    <property type="term" value="C:microtubule"/>
    <property type="evidence" value="ECO:0007669"/>
    <property type="project" value="UniProtKB-KW"/>
</dbReference>
<dbReference type="PROSITE" id="PS00228">
    <property type="entry name" value="TUBULIN_B_AUTOREG"/>
    <property type="match status" value="1"/>
</dbReference>
<evidence type="ECO:0000256" key="8">
    <source>
        <dbReference type="ARBA" id="ARBA00022842"/>
    </source>
</evidence>
<dbReference type="OMA" id="NIMSACN"/>
<evidence type="ECO:0008006" key="18">
    <source>
        <dbReference type="Google" id="ProtNLM"/>
    </source>
</evidence>
<dbReference type="FunFam" id="3.40.50.1440:FF:000003">
    <property type="entry name" value="Tubulin beta chain"/>
    <property type="match status" value="2"/>
</dbReference>
<dbReference type="SUPFAM" id="SSF52490">
    <property type="entry name" value="Tubulin nucleotide-binding domain-like"/>
    <property type="match status" value="2"/>
</dbReference>
<feature type="domain" description="Tubulin/FtsZ GTPase" evidence="14">
    <location>
        <begin position="47"/>
        <end position="244"/>
    </location>
</feature>
<dbReference type="InterPro" id="IPR023123">
    <property type="entry name" value="Tubulin_C"/>
</dbReference>
<keyword evidence="9" id="KW-0342">GTP-binding</keyword>
<keyword evidence="5" id="KW-0493">Microtubule</keyword>
<dbReference type="InterPro" id="IPR000217">
    <property type="entry name" value="Tubulin"/>
</dbReference>
<dbReference type="InterPro" id="IPR008280">
    <property type="entry name" value="Tub_FtsZ_C"/>
</dbReference>
<feature type="coiled-coil region" evidence="12">
    <location>
        <begin position="408"/>
        <end position="438"/>
    </location>
</feature>
<feature type="domain" description="Tubulin/FtsZ 2-layer sandwich" evidence="15">
    <location>
        <begin position="690"/>
        <end position="827"/>
    </location>
</feature>
<dbReference type="Pfam" id="PF00091">
    <property type="entry name" value="Tubulin"/>
    <property type="match status" value="2"/>
</dbReference>
<dbReference type="Gene3D" id="3.30.1330.20">
    <property type="entry name" value="Tubulin/FtsZ, C-terminal domain"/>
    <property type="match status" value="2"/>
</dbReference>
<feature type="domain" description="Tubulin/FtsZ GTPase" evidence="14">
    <location>
        <begin position="491"/>
        <end position="688"/>
    </location>
</feature>
<comment type="cofactor">
    <cofactor evidence="1">
        <name>Mg(2+)</name>
        <dbReference type="ChEBI" id="CHEBI:18420"/>
    </cofactor>
</comment>
<evidence type="ECO:0000259" key="15">
    <source>
        <dbReference type="SMART" id="SM00865"/>
    </source>
</evidence>
<evidence type="ECO:0000256" key="9">
    <source>
        <dbReference type="ARBA" id="ARBA00023134"/>
    </source>
</evidence>
<dbReference type="InterPro" id="IPR036525">
    <property type="entry name" value="Tubulin/FtsZ_GTPase_sf"/>
</dbReference>
<evidence type="ECO:0000256" key="13">
    <source>
        <dbReference type="SAM" id="MobiDB-lite"/>
    </source>
</evidence>
<keyword evidence="6" id="KW-0479">Metal-binding</keyword>
<dbReference type="GO" id="GO:0007017">
    <property type="term" value="P:microtubule-based process"/>
    <property type="evidence" value="ECO:0007669"/>
    <property type="project" value="InterPro"/>
</dbReference>
<dbReference type="STRING" id="37360.A0A0G4IUJ2"/>
<dbReference type="InterPro" id="IPR037103">
    <property type="entry name" value="Tubulin/FtsZ-like_C"/>
</dbReference>
<evidence type="ECO:0000256" key="7">
    <source>
        <dbReference type="ARBA" id="ARBA00022741"/>
    </source>
</evidence>
<evidence type="ECO:0000313" key="17">
    <source>
        <dbReference type="Proteomes" id="UP000039324"/>
    </source>
</evidence>
<dbReference type="InterPro" id="IPR002453">
    <property type="entry name" value="Beta_tubulin"/>
</dbReference>
<evidence type="ECO:0000256" key="4">
    <source>
        <dbReference type="ARBA" id="ARBA00022490"/>
    </source>
</evidence>
<comment type="similarity">
    <text evidence="3">Belongs to the tubulin family.</text>
</comment>
<dbReference type="GO" id="GO:0005525">
    <property type="term" value="F:GTP binding"/>
    <property type="evidence" value="ECO:0007669"/>
    <property type="project" value="UniProtKB-KW"/>
</dbReference>
<feature type="domain" description="Tubulin/FtsZ 2-layer sandwich" evidence="15">
    <location>
        <begin position="246"/>
        <end position="383"/>
    </location>
</feature>
<evidence type="ECO:0000313" key="16">
    <source>
        <dbReference type="EMBL" id="CEO98907.1"/>
    </source>
</evidence>
<dbReference type="Proteomes" id="UP000039324">
    <property type="component" value="Unassembled WGS sequence"/>
</dbReference>
<reference evidence="16 17" key="1">
    <citation type="submission" date="2015-02" db="EMBL/GenBank/DDBJ databases">
        <authorList>
            <person name="Chooi Y.-H."/>
        </authorList>
    </citation>
    <scope>NUCLEOTIDE SEQUENCE [LARGE SCALE GENOMIC DNA]</scope>
    <source>
        <strain evidence="16">E3</strain>
    </source>
</reference>
<dbReference type="SUPFAM" id="SSF55307">
    <property type="entry name" value="Tubulin C-terminal domain-like"/>
    <property type="match status" value="2"/>
</dbReference>
<dbReference type="OrthoDB" id="1662883at2759"/>
<dbReference type="AlphaFoldDB" id="A0A0G4IUJ2"/>
<proteinExistence type="inferred from homology"/>
<dbReference type="GO" id="GO:0005200">
    <property type="term" value="F:structural constituent of cytoskeleton"/>
    <property type="evidence" value="ECO:0007669"/>
    <property type="project" value="InterPro"/>
</dbReference>
<keyword evidence="12" id="KW-0175">Coiled coil</keyword>
<evidence type="ECO:0000256" key="11">
    <source>
        <dbReference type="ARBA" id="ARBA00034296"/>
    </source>
</evidence>
<comment type="function">
    <text evidence="11">Tubulin is the major constituent of microtubules, a cylinder consisting of laterally associated linear protofilaments composed of alpha- and beta-tubulin heterodimers. Microtubules grow by the addition of GTP-tubulin dimers to the microtubule end, where a stabilizing cap forms. Below the cap, tubulin dimers are in GDP-bound state, owing to GTPase activity of alpha-tubulin.</text>
</comment>
<dbReference type="PROSITE" id="PS00227">
    <property type="entry name" value="TUBULIN"/>
    <property type="match status" value="2"/>
</dbReference>
<keyword evidence="10" id="KW-0206">Cytoskeleton</keyword>
<dbReference type="InterPro" id="IPR013838">
    <property type="entry name" value="Beta-tubulin_BS"/>
</dbReference>
<dbReference type="Gene3D" id="3.40.50.1440">
    <property type="entry name" value="Tubulin/FtsZ, GTPase domain"/>
    <property type="match status" value="2"/>
</dbReference>
<dbReference type="GO" id="GO:0003924">
    <property type="term" value="F:GTPase activity"/>
    <property type="evidence" value="ECO:0007669"/>
    <property type="project" value="InterPro"/>
</dbReference>
<evidence type="ECO:0000256" key="3">
    <source>
        <dbReference type="ARBA" id="ARBA00009636"/>
    </source>
</evidence>
<dbReference type="SMART" id="SM00865">
    <property type="entry name" value="Tubulin_C"/>
    <property type="match status" value="2"/>
</dbReference>
<dbReference type="InterPro" id="IPR003008">
    <property type="entry name" value="Tubulin_FtsZ_GTPase"/>
</dbReference>
<evidence type="ECO:0000256" key="10">
    <source>
        <dbReference type="ARBA" id="ARBA00023212"/>
    </source>
</evidence>
<dbReference type="PRINTS" id="PR01161">
    <property type="entry name" value="TUBULIN"/>
</dbReference>
<name>A0A0G4IUJ2_PLABS</name>
<feature type="region of interest" description="Disordered" evidence="13">
    <location>
        <begin position="868"/>
        <end position="889"/>
    </location>
</feature>
<dbReference type="Gene3D" id="1.10.287.600">
    <property type="entry name" value="Helix hairpin bin"/>
    <property type="match status" value="2"/>
</dbReference>
<dbReference type="Pfam" id="PF03953">
    <property type="entry name" value="Tubulin_C"/>
    <property type="match status" value="2"/>
</dbReference>
<dbReference type="SMART" id="SM00864">
    <property type="entry name" value="Tubulin"/>
    <property type="match status" value="2"/>
</dbReference>
<evidence type="ECO:0000256" key="1">
    <source>
        <dbReference type="ARBA" id="ARBA00001946"/>
    </source>
</evidence>
<organism evidence="16 17">
    <name type="scientific">Plasmodiophora brassicae</name>
    <name type="common">Clubroot disease agent</name>
    <dbReference type="NCBI Taxonomy" id="37360"/>
    <lineage>
        <taxon>Eukaryota</taxon>
        <taxon>Sar</taxon>
        <taxon>Rhizaria</taxon>
        <taxon>Endomyxa</taxon>
        <taxon>Phytomyxea</taxon>
        <taxon>Plasmodiophorida</taxon>
        <taxon>Plasmodiophoridae</taxon>
        <taxon>Plasmodiophora</taxon>
    </lineage>
</organism>
<dbReference type="PRINTS" id="PR01163">
    <property type="entry name" value="BETATUBULIN"/>
</dbReference>
<dbReference type="PANTHER" id="PTHR11588">
    <property type="entry name" value="TUBULIN"/>
    <property type="match status" value="1"/>
</dbReference>
<keyword evidence="7" id="KW-0547">Nucleotide-binding</keyword>
<dbReference type="FunFam" id="1.10.287.600:FF:000002">
    <property type="entry name" value="Tubulin beta chain"/>
    <property type="match status" value="2"/>
</dbReference>
<dbReference type="GO" id="GO:0046872">
    <property type="term" value="F:metal ion binding"/>
    <property type="evidence" value="ECO:0007669"/>
    <property type="project" value="UniProtKB-KW"/>
</dbReference>
<dbReference type="EMBL" id="CDSF01000088">
    <property type="protein sequence ID" value="CEO98907.1"/>
    <property type="molecule type" value="Genomic_DNA"/>
</dbReference>
<dbReference type="InterPro" id="IPR018316">
    <property type="entry name" value="Tubulin/FtsZ_2-layer-sand-dom"/>
</dbReference>
<dbReference type="InterPro" id="IPR017975">
    <property type="entry name" value="Tubulin_CS"/>
</dbReference>
<sequence>MREIVHIQAGQCGNQIGSKFWEVISDEHGIDPTGSYHGDSDLQLERINVYFNEATGGRYVPRAILLDLEPGTMDSVRAGPFGQLFRPDNFVFGQSGAGNNWAKGHYTEGAELIDSVLDTVRKEAEGCDCLQGFQITHSLGGGTGSGMGTLLISKIREEYPDRMMATFSVFPSPKVSDTVVEPYNATLSVHQLVENSDESFVIDNEALYDICFRTLKLTTPTYGDLNHLVSAAMSGITCCLRFPGQLNADLRKLAVNLIPFPRLHFFMIGFAPLTSRGSQQYRALTVPELTQQMFDSKNMMCAVDPRHGRYLTCSAMFRGRMSTKEVDEQMLNVQNKNSSYFVEWIPNNIKSSVCDIPPKGLKMSTTFIGNSTAIQEMFKRVAEQFTSMFRRKAFLHWYTGEGMDEMEFTEAESNMNDLVSEYQQYQDATAEEEEFEDEDAEEEDMREIVHIQAGQCGNQIGSKFWEVISDEHGVDPTGTYHGDSDLQLERINVYFNEATGGRYVPRAILLDLEPGTMDSVRAGPFGQLFRPDNFVFGQSGAGNNWAKGHYTEGAELIDSVLDTVRKEAEGCDCLQGFQITHSLGGGTGSGMGTLLISKIREEYPDRMMATFSVFPSPKVSDTVVEPYNATLSVHQLVENSDESFVIDNEALYDICFRTLKLTTPTYGDLNHLVSAAMSGITCCLRFPGQLNADLRKLAVNLIPFPRLHFFMIGFAPLTSRGSQQYRALTVPELTQQMFDSKNMMCAVDPRHGRYLTASAMFRGRMSTKEVDEQMLNVQNKNSSYFVEWIPNNIKSSVCDIPPKGLKMSTTFIGNSTAIQEMFKRVAEQFTAMFRRKAFLHWYTGEGMDEMEFTEAESNMNDLVSEYQQYQDATAEEEEFEDEEAEEEDA</sequence>
<keyword evidence="17" id="KW-1185">Reference proteome</keyword>